<dbReference type="OrthoDB" id="8446478at2"/>
<dbReference type="AlphaFoldDB" id="A0A454TUG2"/>
<sequence>MRLLPDAPIGRPSFEISEDEIATVVDLLCRSAAEAQALVTSGMLEVPITLHVRKVARRIKKQLGLTSLEIGGEFEVLDLSTDDPEVLGRIDIILRFLHQFGDEDAYLAVECKRVAHGDAALNRRYVTQGVDRFVTGQYAAGHHWGMMLGYVLKLPAASVVTNIDDRIRSAYGDEAKLTVLDAHPLSLAMHAGKLEQGSQGHVIRLLHIFVGMTTAAPTP</sequence>
<gene>
    <name evidence="1" type="ORF">EGA29_08190</name>
</gene>
<accession>A0A454TUG2</accession>
<dbReference type="RefSeq" id="WP_058907590.1">
    <property type="nucleotide sequence ID" value="NZ_JAAWVG010000011.1"/>
</dbReference>
<evidence type="ECO:0000313" key="1">
    <source>
        <dbReference type="EMBL" id="RNM08439.1"/>
    </source>
</evidence>
<dbReference type="Proteomes" id="UP000271222">
    <property type="component" value="Unassembled WGS sequence"/>
</dbReference>
<reference evidence="1 2" key="1">
    <citation type="submission" date="2018-10" db="EMBL/GenBank/DDBJ databases">
        <title>Draft Genome Sequence of Ralstonia pseudosolanacearum (R. solanacearum phylotype I) Strain Tg03 Isolated from Luffa cylindrica in China.</title>
        <authorList>
            <person name="Yuan G.-Q."/>
            <person name="Li Q.-Q."/>
            <person name="Zhang Y.-W."/>
        </authorList>
    </citation>
    <scope>NUCLEOTIDE SEQUENCE [LARGE SCALE GENOMIC DNA]</scope>
    <source>
        <strain evidence="1 2">Tg03</strain>
    </source>
</reference>
<protein>
    <submittedName>
        <fullName evidence="1">Uncharacterized protein</fullName>
    </submittedName>
</protein>
<dbReference type="EMBL" id="RJTL01000010">
    <property type="protein sequence ID" value="RNM08439.1"/>
    <property type="molecule type" value="Genomic_DNA"/>
</dbReference>
<organism evidence="1 2">
    <name type="scientific">Ralstonia pseudosolanacearum</name>
    <dbReference type="NCBI Taxonomy" id="1310165"/>
    <lineage>
        <taxon>Bacteria</taxon>
        <taxon>Pseudomonadati</taxon>
        <taxon>Pseudomonadota</taxon>
        <taxon>Betaproteobacteria</taxon>
        <taxon>Burkholderiales</taxon>
        <taxon>Burkholderiaceae</taxon>
        <taxon>Ralstonia</taxon>
        <taxon>Ralstonia solanacearum species complex</taxon>
    </lineage>
</organism>
<name>A0A454TUG2_9RALS</name>
<evidence type="ECO:0000313" key="2">
    <source>
        <dbReference type="Proteomes" id="UP000271222"/>
    </source>
</evidence>
<proteinExistence type="predicted"/>
<comment type="caution">
    <text evidence="1">The sequence shown here is derived from an EMBL/GenBank/DDBJ whole genome shotgun (WGS) entry which is preliminary data.</text>
</comment>